<dbReference type="EMBL" id="JBHSTZ010000059">
    <property type="protein sequence ID" value="MFC6382228.1"/>
    <property type="molecule type" value="Genomic_DNA"/>
</dbReference>
<keyword evidence="3" id="KW-1185">Reference proteome</keyword>
<accession>A0ABW1W9B6</accession>
<comment type="caution">
    <text evidence="2">The sequence shown here is derived from an EMBL/GenBank/DDBJ whole genome shotgun (WGS) entry which is preliminary data.</text>
</comment>
<dbReference type="InterPro" id="IPR000595">
    <property type="entry name" value="cNMP-bd_dom"/>
</dbReference>
<dbReference type="Proteomes" id="UP001596264">
    <property type="component" value="Unassembled WGS sequence"/>
</dbReference>
<sequence length="300" mass="33276">MSLSERFKNKDQAVISELLKQKIVNGNIELAKEIQQRGQVVGFEQGDNIITQGDDDQDVFFIIAGNTSLIVNGSELFSRGSGITIGEMSAINPAEPRSATLIAKVDTVTVKVDVDSFTELLDKYPMAYKFLLIDYNSRMQEKNALIQQRNAKPRLFIASTVEAIPVVEDIKLNLHHANIEVTLWSEPETFQAGSYTLESLEQHVKTHDFGLAIMTADDIVISREVESAAPRDNVVFELGLFMGHLGKERTLLAFPSGQESKLASDLQGVTPLHYKDEDGKIDTTNLVTLLKRKIAEKGVK</sequence>
<dbReference type="Gene3D" id="2.60.120.10">
    <property type="entry name" value="Jelly Rolls"/>
    <property type="match status" value="1"/>
</dbReference>
<name>A0ABW1W9B6_9GAMM</name>
<dbReference type="InterPro" id="IPR018490">
    <property type="entry name" value="cNMP-bd_dom_sf"/>
</dbReference>
<dbReference type="PROSITE" id="PS50042">
    <property type="entry name" value="CNMP_BINDING_3"/>
    <property type="match status" value="1"/>
</dbReference>
<proteinExistence type="predicted"/>
<dbReference type="Pfam" id="PF10137">
    <property type="entry name" value="CAP12-PCTIR_TIR"/>
    <property type="match status" value="1"/>
</dbReference>
<evidence type="ECO:0000313" key="3">
    <source>
        <dbReference type="Proteomes" id="UP001596264"/>
    </source>
</evidence>
<evidence type="ECO:0000259" key="1">
    <source>
        <dbReference type="PROSITE" id="PS50042"/>
    </source>
</evidence>
<evidence type="ECO:0000313" key="2">
    <source>
        <dbReference type="EMBL" id="MFC6382228.1"/>
    </source>
</evidence>
<gene>
    <name evidence="2" type="ORF">ACFP58_12330</name>
</gene>
<organism evidence="2 3">
    <name type="scientific">Psychrobacter glacincola</name>
    <dbReference type="NCBI Taxonomy" id="56810"/>
    <lineage>
        <taxon>Bacteria</taxon>
        <taxon>Pseudomonadati</taxon>
        <taxon>Pseudomonadota</taxon>
        <taxon>Gammaproteobacteria</taxon>
        <taxon>Moraxellales</taxon>
        <taxon>Moraxellaceae</taxon>
        <taxon>Psychrobacter</taxon>
    </lineage>
</organism>
<dbReference type="InterPro" id="IPR019302">
    <property type="entry name" value="CAP12/PCTIR_TIR_dom"/>
</dbReference>
<dbReference type="Pfam" id="PF00027">
    <property type="entry name" value="cNMP_binding"/>
    <property type="match status" value="1"/>
</dbReference>
<dbReference type="InterPro" id="IPR014710">
    <property type="entry name" value="RmlC-like_jellyroll"/>
</dbReference>
<protein>
    <submittedName>
        <fullName evidence="2">TIR domain-containing protein</fullName>
    </submittedName>
</protein>
<feature type="domain" description="Cyclic nucleotide-binding" evidence="1">
    <location>
        <begin position="43"/>
        <end position="138"/>
    </location>
</feature>
<dbReference type="SUPFAM" id="SSF51206">
    <property type="entry name" value="cAMP-binding domain-like"/>
    <property type="match status" value="1"/>
</dbReference>
<reference evidence="3" key="1">
    <citation type="journal article" date="2019" name="Int. J. Syst. Evol. Microbiol.">
        <title>The Global Catalogue of Microorganisms (GCM) 10K type strain sequencing project: providing services to taxonomists for standard genome sequencing and annotation.</title>
        <authorList>
            <consortium name="The Broad Institute Genomics Platform"/>
            <consortium name="The Broad Institute Genome Sequencing Center for Infectious Disease"/>
            <person name="Wu L."/>
            <person name="Ma J."/>
        </authorList>
    </citation>
    <scope>NUCLEOTIDE SEQUENCE [LARGE SCALE GENOMIC DNA]</scope>
    <source>
        <strain evidence="3">CCM 2050</strain>
    </source>
</reference>
<dbReference type="RefSeq" id="WP_201564616.1">
    <property type="nucleotide sequence ID" value="NZ_CAJGZK010000030.1"/>
</dbReference>